<name>A0A0C3F248_PILCF</name>
<feature type="region of interest" description="Disordered" evidence="1">
    <location>
        <begin position="605"/>
        <end position="700"/>
    </location>
</feature>
<dbReference type="AlphaFoldDB" id="A0A0C3F248"/>
<feature type="compositionally biased region" description="Polar residues" evidence="1">
    <location>
        <begin position="240"/>
        <end position="250"/>
    </location>
</feature>
<accession>A0A0C3F248</accession>
<evidence type="ECO:0000313" key="3">
    <source>
        <dbReference type="Proteomes" id="UP000054166"/>
    </source>
</evidence>
<dbReference type="Proteomes" id="UP000054166">
    <property type="component" value="Unassembled WGS sequence"/>
</dbReference>
<feature type="compositionally biased region" description="Polar residues" evidence="1">
    <location>
        <begin position="1"/>
        <end position="26"/>
    </location>
</feature>
<reference evidence="3" key="2">
    <citation type="submission" date="2015-01" db="EMBL/GenBank/DDBJ databases">
        <title>Evolutionary Origins and Diversification of the Mycorrhizal Mutualists.</title>
        <authorList>
            <consortium name="DOE Joint Genome Institute"/>
            <consortium name="Mycorrhizal Genomics Consortium"/>
            <person name="Kohler A."/>
            <person name="Kuo A."/>
            <person name="Nagy L.G."/>
            <person name="Floudas D."/>
            <person name="Copeland A."/>
            <person name="Barry K.W."/>
            <person name="Cichocki N."/>
            <person name="Veneault-Fourrey C."/>
            <person name="LaButti K."/>
            <person name="Lindquist E.A."/>
            <person name="Lipzen A."/>
            <person name="Lundell T."/>
            <person name="Morin E."/>
            <person name="Murat C."/>
            <person name="Riley R."/>
            <person name="Ohm R."/>
            <person name="Sun H."/>
            <person name="Tunlid A."/>
            <person name="Henrissat B."/>
            <person name="Grigoriev I.V."/>
            <person name="Hibbett D.S."/>
            <person name="Martin F."/>
        </authorList>
    </citation>
    <scope>NUCLEOTIDE SEQUENCE [LARGE SCALE GENOMIC DNA]</scope>
    <source>
        <strain evidence="3">F 1598</strain>
    </source>
</reference>
<feature type="compositionally biased region" description="Basic and acidic residues" evidence="1">
    <location>
        <begin position="335"/>
        <end position="346"/>
    </location>
</feature>
<proteinExistence type="predicted"/>
<reference evidence="2 3" key="1">
    <citation type="submission" date="2014-04" db="EMBL/GenBank/DDBJ databases">
        <authorList>
            <consortium name="DOE Joint Genome Institute"/>
            <person name="Kuo A."/>
            <person name="Tarkka M."/>
            <person name="Buscot F."/>
            <person name="Kohler A."/>
            <person name="Nagy L.G."/>
            <person name="Floudas D."/>
            <person name="Copeland A."/>
            <person name="Barry K.W."/>
            <person name="Cichocki N."/>
            <person name="Veneault-Fourrey C."/>
            <person name="LaButti K."/>
            <person name="Lindquist E.A."/>
            <person name="Lipzen A."/>
            <person name="Lundell T."/>
            <person name="Morin E."/>
            <person name="Murat C."/>
            <person name="Sun H."/>
            <person name="Tunlid A."/>
            <person name="Henrissat B."/>
            <person name="Grigoriev I.V."/>
            <person name="Hibbett D.S."/>
            <person name="Martin F."/>
            <person name="Nordberg H.P."/>
            <person name="Cantor M.N."/>
            <person name="Hua S.X."/>
        </authorList>
    </citation>
    <scope>NUCLEOTIDE SEQUENCE [LARGE SCALE GENOMIC DNA]</scope>
    <source>
        <strain evidence="2 3">F 1598</strain>
    </source>
</reference>
<organism evidence="2 3">
    <name type="scientific">Piloderma croceum (strain F 1598)</name>
    <dbReference type="NCBI Taxonomy" id="765440"/>
    <lineage>
        <taxon>Eukaryota</taxon>
        <taxon>Fungi</taxon>
        <taxon>Dikarya</taxon>
        <taxon>Basidiomycota</taxon>
        <taxon>Agaricomycotina</taxon>
        <taxon>Agaricomycetes</taxon>
        <taxon>Agaricomycetidae</taxon>
        <taxon>Atheliales</taxon>
        <taxon>Atheliaceae</taxon>
        <taxon>Piloderma</taxon>
    </lineage>
</organism>
<feature type="region of interest" description="Disordered" evidence="1">
    <location>
        <begin position="1"/>
        <end position="114"/>
    </location>
</feature>
<feature type="compositionally biased region" description="Polar residues" evidence="1">
    <location>
        <begin position="657"/>
        <end position="686"/>
    </location>
</feature>
<feature type="region of interest" description="Disordered" evidence="1">
    <location>
        <begin position="209"/>
        <end position="388"/>
    </location>
</feature>
<evidence type="ECO:0000313" key="2">
    <source>
        <dbReference type="EMBL" id="KIM74144.1"/>
    </source>
</evidence>
<feature type="compositionally biased region" description="Basic and acidic residues" evidence="1">
    <location>
        <begin position="58"/>
        <end position="71"/>
    </location>
</feature>
<dbReference type="InParanoid" id="A0A0C3F248"/>
<evidence type="ECO:0000256" key="1">
    <source>
        <dbReference type="SAM" id="MobiDB-lite"/>
    </source>
</evidence>
<feature type="compositionally biased region" description="Polar residues" evidence="1">
    <location>
        <begin position="78"/>
        <end position="90"/>
    </location>
</feature>
<dbReference type="EMBL" id="KN833066">
    <property type="protein sequence ID" value="KIM74144.1"/>
    <property type="molecule type" value="Genomic_DNA"/>
</dbReference>
<feature type="compositionally biased region" description="Polar residues" evidence="1">
    <location>
        <begin position="41"/>
        <end position="51"/>
    </location>
</feature>
<protein>
    <submittedName>
        <fullName evidence="2">Uncharacterized protein</fullName>
    </submittedName>
</protein>
<sequence>MSSGYTPPDDQTSLREQQNPISSIPRTDSPVAPRPSAISHKGQSPFVNATSRIPLEGPIERALRTRTHREGQPLMLSNPPSRNVSRTEGVTINIGPPPSSVIPRGSGSGGNPASVSTELSITPTIQLAALDGLLTPEQSTGIKNLISHHALQRQKLASTGRLNRVAADTVQLLLEGDNILAVISKAFERPPAHGGPSLVGLPVEGRLPYGQSYEDNYPPEESTGNPPIPTNIVGEDSTESHQSGHINNEILQDALPSSEGNDPQDHRMPIYNPSSPQRINNTQQSWARSGYDLPPHLDSVSNNVRRPEHRFGRGMPIPIRRQAPTAGRSQSSVPRVEKYRDDRDDVYVSQPKAQKDQQVQFGELPERQDQETQDNYLDGHNGISAYRVSQGPPNNGLWNTEQYHYTVMLKQIRRLIHWKVGMSITAPPGSKQPKMGEPHKYSGNRNHDVFLQWLNQFLNWLRSHYYCEDEADPSRLNLLSNYVEGIAADWYAADVDNPDKMTMEPMRTATANNAVTQYNRVEYSPSEGVEGFYYRLDKMASRMIERPSDYSFRLRLYEGLPAWIYDTFLERNILPEFCTLEDIWENAQQIEELSLRARGNFRGSSATSLLKRPQNKPQRSHSSMKPRALASGGFKPFQPNNNIRSSGECPSDIRPNNVRTFNHPNPTTGRNNIQPSRGQVHSSGSPRQVKPGTPRADQGP</sequence>
<gene>
    <name evidence="2" type="ORF">PILCRDRAFT_14694</name>
</gene>
<feature type="compositionally biased region" description="Polar residues" evidence="1">
    <location>
        <begin position="272"/>
        <end position="287"/>
    </location>
</feature>
<dbReference type="HOGENOM" id="CLU_393850_0_0_1"/>
<keyword evidence="3" id="KW-1185">Reference proteome</keyword>